<feature type="coiled-coil region" evidence="3">
    <location>
        <begin position="209"/>
        <end position="250"/>
    </location>
</feature>
<dbReference type="GO" id="GO:0016787">
    <property type="term" value="F:hydrolase activity"/>
    <property type="evidence" value="ECO:0007669"/>
    <property type="project" value="UniProtKB-KW"/>
</dbReference>
<evidence type="ECO:0000313" key="7">
    <source>
        <dbReference type="EMBL" id="ORX09949.1"/>
    </source>
</evidence>
<evidence type="ECO:0000256" key="2">
    <source>
        <dbReference type="ARBA" id="ARBA00022801"/>
    </source>
</evidence>
<proteinExistence type="inferred from homology"/>
<feature type="domain" description="ARB-07466-like C-terminal" evidence="6">
    <location>
        <begin position="852"/>
        <end position="922"/>
    </location>
</feature>
<dbReference type="CDD" id="cd13925">
    <property type="entry name" value="RPF"/>
    <property type="match status" value="1"/>
</dbReference>
<accession>A0A1X2EW20</accession>
<comment type="similarity">
    <text evidence="1">Belongs to the transglycosylase family. Rpf subfamily.</text>
</comment>
<evidence type="ECO:0000256" key="4">
    <source>
        <dbReference type="SAM" id="MobiDB-lite"/>
    </source>
</evidence>
<dbReference type="RefSeq" id="WP_272937914.1">
    <property type="nucleotide sequence ID" value="NZ_JACKUA010000028.1"/>
</dbReference>
<dbReference type="EMBL" id="LQQA01000033">
    <property type="protein sequence ID" value="ORX09949.1"/>
    <property type="molecule type" value="Genomic_DNA"/>
</dbReference>
<dbReference type="InterPro" id="IPR058593">
    <property type="entry name" value="ARB_07466-like_C"/>
</dbReference>
<dbReference type="InterPro" id="IPR010618">
    <property type="entry name" value="RPF"/>
</dbReference>
<evidence type="ECO:0000259" key="6">
    <source>
        <dbReference type="Pfam" id="PF26571"/>
    </source>
</evidence>
<feature type="region of interest" description="Disordered" evidence="4">
    <location>
        <begin position="1106"/>
        <end position="1145"/>
    </location>
</feature>
<feature type="region of interest" description="Disordered" evidence="4">
    <location>
        <begin position="763"/>
        <end position="852"/>
    </location>
</feature>
<keyword evidence="2" id="KW-0378">Hydrolase</keyword>
<dbReference type="InterPro" id="IPR023346">
    <property type="entry name" value="Lysozyme-like_dom_sf"/>
</dbReference>
<feature type="compositionally biased region" description="Basic and acidic residues" evidence="4">
    <location>
        <begin position="1335"/>
        <end position="1345"/>
    </location>
</feature>
<evidence type="ECO:0000256" key="1">
    <source>
        <dbReference type="ARBA" id="ARBA00010830"/>
    </source>
</evidence>
<feature type="region of interest" description="Disordered" evidence="4">
    <location>
        <begin position="1291"/>
        <end position="1358"/>
    </location>
</feature>
<sequence>MATRLAAAYIDVRVTFSNAMDDIVRNAERAGDEAERRLKRKFKDGIEVDVDADTSEAEAKITKTTRDRTVNVGVDVDTRGAETTLDRLTRRRGQTVNLRANVDIGDAGRQLGILTRGLENVARSDIFRVGLGVGLIGSIPSMVYGLTEVAAAMQKVAQAGIALPGILAGIGASFGTLLGGLSGIGDAFEAVVAANKEMASGQTNSAAAARSAQSAQNNLRNALVEQERATGNLSDAYRSARRNLEDLQTQMRGGAIDAKQAALDVQVAWENLNSGNYADRRQAVIDYEQAVQREAEVTQNNIRTQEDYAVAQAKGIEGSDQVVAANEAIIQSNQQVADALAQVAENTNKTSTAQQKANDLLGELSPNGQALVNSLTGIYDQVIDLRNNISQTMLEGVPDGLEGLFAKALPHVNAGTQKIAGRWNAMIHEMLNVLGTDENMSLVDRIFGNTDEAMARLQPAIDPLVNVIGTLTGTGSDFLPRIADALGSVLTRFDAFITRASENGDLKRWIDEGLTAVGDLGGIALNIAKMVGAFTSAADGNFLGWLRDVTDRWATFLNSTEGQQQIRDFLQQGKATLNEWRPILEGLPGLFMDIVEVCRDLLNNVILPVAKAISDMPGGIEAVAGAFALWKGAQVLGVIGDVANMLGMGGGGKGGVLGNLTKISSLVRVGGPIALGLGALLGMANELHTKIKEDDEYVRRQADPSIPQEQKDKETTERFGVGRGDLGQIPEPGSLLFEQMVADIESGKTQIPGINPKDARKALERAYEDQKSGKTPPTGPDKHGNIPGTQIPWAYPETPPDQLFPGAPGFQTAGPDQWPTGDQARERRGSRPRPAPGTPGAAIPPGTKFPDAGLTPGAAAVNDLIGQYFPEITTIGGYRKDPHPDHPSGRALDIMIPGGTTAGGANPSGKALGDRIWEWMKTTGLFDMRGSLWQTMTGGNHFDHIHARLADQALGGIPGTVPGPGQSAMPSTGGVIPVFVINWPNGGGGGFTVSGSTGPGGTVHQGTNAAPGPVGPSLWDEVAKYESSGNWSNADTGQNGHYGGLQFSPETWNAYGGQEFAAMPHLATREQQIEIANRTAFTGHGDTKPQGLGAWEVITKGLTPNITTSTPQSSFMPPAAPKPHAPQAPGGSSAPSGPLMPPLPPSTANVDMAGWRQQIAGGPVPGRKEGLIPAAAGHSGQSGNSFLSGIYDMGAQAINGVIDQAASMASSAASMGVNAIAPGAGGAAGGAAQFGISMGTQAAKRGVQYVADLAGIWTDALIEQATPFGAPRWISTDPTAFMPTGLMDVASSIPPLPSPQVPGGPASGPGGEFDPASGGISNDYSVHNHNVTTTDVKKLAQENKDQQTLQMMRHSGRP</sequence>
<comment type="caution">
    <text evidence="7">The sequence shown here is derived from an EMBL/GenBank/DDBJ whole genome shotgun (WGS) entry which is preliminary data.</text>
</comment>
<protein>
    <submittedName>
        <fullName evidence="7">Uncharacterized protein</fullName>
    </submittedName>
</protein>
<feature type="compositionally biased region" description="Polar residues" evidence="4">
    <location>
        <begin position="1319"/>
        <end position="1334"/>
    </location>
</feature>
<dbReference type="SUPFAM" id="SSF53955">
    <property type="entry name" value="Lysozyme-like"/>
    <property type="match status" value="1"/>
</dbReference>
<name>A0A1X2EW20_9MYCO</name>
<feature type="region of interest" description="Disordered" evidence="4">
    <location>
        <begin position="695"/>
        <end position="731"/>
    </location>
</feature>
<dbReference type="Proteomes" id="UP000193964">
    <property type="component" value="Unassembled WGS sequence"/>
</dbReference>
<evidence type="ECO:0000256" key="3">
    <source>
        <dbReference type="SAM" id="Coils"/>
    </source>
</evidence>
<keyword evidence="3" id="KW-0175">Coiled coil</keyword>
<feature type="compositionally biased region" description="Basic and acidic residues" evidence="4">
    <location>
        <begin position="763"/>
        <end position="772"/>
    </location>
</feature>
<reference evidence="7 8" key="1">
    <citation type="submission" date="2016-01" db="EMBL/GenBank/DDBJ databases">
        <title>The new phylogeny of the genus Mycobacterium.</title>
        <authorList>
            <person name="Tarcisio F."/>
            <person name="Conor M."/>
            <person name="Antonella G."/>
            <person name="Elisabetta G."/>
            <person name="Giulia F.S."/>
            <person name="Sara T."/>
            <person name="Anna F."/>
            <person name="Clotilde B."/>
            <person name="Roberto B."/>
            <person name="Veronica D.S."/>
            <person name="Fabio R."/>
            <person name="Monica P."/>
            <person name="Olivier J."/>
            <person name="Enrico T."/>
            <person name="Nicola S."/>
        </authorList>
    </citation>
    <scope>NUCLEOTIDE SEQUENCE [LARGE SCALE GENOMIC DNA]</scope>
    <source>
        <strain evidence="7 8">ATCC 700010</strain>
    </source>
</reference>
<evidence type="ECO:0000259" key="5">
    <source>
        <dbReference type="Pfam" id="PF06737"/>
    </source>
</evidence>
<feature type="domain" description="Resuscitation-promoting factor core lysozyme-like" evidence="5">
    <location>
        <begin position="1018"/>
        <end position="1096"/>
    </location>
</feature>
<evidence type="ECO:0000313" key="8">
    <source>
        <dbReference type="Proteomes" id="UP000193964"/>
    </source>
</evidence>
<dbReference type="Pfam" id="PF06737">
    <property type="entry name" value="Transglycosylas"/>
    <property type="match status" value="1"/>
</dbReference>
<dbReference type="Pfam" id="PF26571">
    <property type="entry name" value="VldE"/>
    <property type="match status" value="1"/>
</dbReference>
<feature type="compositionally biased region" description="Low complexity" evidence="4">
    <location>
        <begin position="1127"/>
        <end position="1137"/>
    </location>
</feature>
<organism evidence="7 8">
    <name type="scientific">Mycolicibacterium wolinskyi</name>
    <dbReference type="NCBI Taxonomy" id="59750"/>
    <lineage>
        <taxon>Bacteria</taxon>
        <taxon>Bacillati</taxon>
        <taxon>Actinomycetota</taxon>
        <taxon>Actinomycetes</taxon>
        <taxon>Mycobacteriales</taxon>
        <taxon>Mycobacteriaceae</taxon>
        <taxon>Mycolicibacterium</taxon>
    </lineage>
</organism>
<gene>
    <name evidence="7" type="ORF">AWC31_07055</name>
</gene>
<dbReference type="Gene3D" id="1.10.530.10">
    <property type="match status" value="1"/>
</dbReference>
<feature type="compositionally biased region" description="Polar residues" evidence="4">
    <location>
        <begin position="1106"/>
        <end position="1115"/>
    </location>
</feature>